<organism evidence="1 2">
    <name type="scientific">[Candida] jaroonii</name>
    <dbReference type="NCBI Taxonomy" id="467808"/>
    <lineage>
        <taxon>Eukaryota</taxon>
        <taxon>Fungi</taxon>
        <taxon>Dikarya</taxon>
        <taxon>Ascomycota</taxon>
        <taxon>Saccharomycotina</taxon>
        <taxon>Pichiomycetes</taxon>
        <taxon>Debaryomycetaceae</taxon>
        <taxon>Yamadazyma</taxon>
    </lineage>
</organism>
<dbReference type="Proteomes" id="UP001152531">
    <property type="component" value="Unassembled WGS sequence"/>
</dbReference>
<evidence type="ECO:0000313" key="1">
    <source>
        <dbReference type="EMBL" id="CAH6720334.1"/>
    </source>
</evidence>
<reference evidence="1" key="1">
    <citation type="submission" date="2022-06" db="EMBL/GenBank/DDBJ databases">
        <authorList>
            <person name="Legras J.-L."/>
            <person name="Devillers H."/>
            <person name="Grondin C."/>
        </authorList>
    </citation>
    <scope>NUCLEOTIDE SEQUENCE</scope>
    <source>
        <strain evidence="1">CLIB 1444</strain>
    </source>
</reference>
<proteinExistence type="predicted"/>
<dbReference type="EMBL" id="CALSDN010000003">
    <property type="protein sequence ID" value="CAH6720334.1"/>
    <property type="molecule type" value="Genomic_DNA"/>
</dbReference>
<accession>A0ACA9Y602</accession>
<sequence length="889" mass="100131">MEDKRIDSEEEVKTPSKPPRLDKIPSPEGSNGMTNPINGINSTTTVNSINSTTSINSSSNLPKVSSGSKLDKNILSNLNKSLKAKQKIITSKEPLPKNSTIISEIINRSPTSTSFTIQPPPSSTNASHNELDNIPNLQLSEEKKKSKKVSKQNSTRTDFFAAKLASAVDDVDSSDSDETFVYENNINDYEEGTEDRPIPAINDQETTNETTENLSKVSTIEDNDKDHNDTNVNDNDTEEPEDNDEANTTITGEIIAEDKLPDRIDKFDKPEKPEKLEKINTPPKINLDMKPDKLNLKNPFPINSSKPINNTTVNNSNQFLDGLINKNLRPNNQRTLSTHSFEGNVQQSPNSPTHLQNSVIASQSHSSSSNLLKEKPSTSPYSSHYSSHNSSFKPSNISDSEYNSTDDDYRKDDVTSDDNLDKSDDEIEGSDGEVVDVDDVSSHDSYNSTKHTSNSTMPQRKPKNLLLSDKNIDSTNSITSKSTKKKSVTSSSKLRSTTSKLFDKKGSQPRRYSIIPDDVDIEDFDDELIYYDNNIRFPYNSSINGATQPPPTHQNSYNYNENSPLMNQPRIHHYRSLNLNPQKRLNKNKRYLSTGGQTMNSPSNNMNSDIFPFPYPEQSNQSQYYYGFDEYDEETGSINEHQFDKISRKGSTRFHGTPNNLSNQNNFFLPRKRSFVIDSNFKQYNYNYIKRTIYTLISIFGILTIGFIMGFVIATTKDLSNLNIIDIQNTIVSEDELIFNTIIQALNPGWFTIGIEEVELDIFAKSGYLPDLDRGDYNYEENSVETVLLGSIYRLESPIYFQGGFFNRNLISQIAEIKLVSPGKNLTSIDNTTKPDNSEKWQTISKNPFDLIIRGILKYNLPLTKNTKSVVVTKTSYIDPNTLSFKEVV</sequence>
<comment type="caution">
    <text evidence="1">The sequence shown here is derived from an EMBL/GenBank/DDBJ whole genome shotgun (WGS) entry which is preliminary data.</text>
</comment>
<gene>
    <name evidence="1" type="ORF">CLIB1444_03S09604</name>
</gene>
<name>A0ACA9Y602_9ASCO</name>
<protein>
    <submittedName>
        <fullName evidence="1">Uncharacterized protein</fullName>
    </submittedName>
</protein>
<keyword evidence="2" id="KW-1185">Reference proteome</keyword>
<evidence type="ECO:0000313" key="2">
    <source>
        <dbReference type="Proteomes" id="UP001152531"/>
    </source>
</evidence>